<dbReference type="AlphaFoldDB" id="A0A919TZR1"/>
<keyword evidence="3" id="KW-1185">Reference proteome</keyword>
<evidence type="ECO:0000313" key="2">
    <source>
        <dbReference type="EMBL" id="GIG22040.1"/>
    </source>
</evidence>
<feature type="compositionally biased region" description="Polar residues" evidence="1">
    <location>
        <begin position="499"/>
        <end position="508"/>
    </location>
</feature>
<evidence type="ECO:0000256" key="1">
    <source>
        <dbReference type="SAM" id="MobiDB-lite"/>
    </source>
</evidence>
<gene>
    <name evidence="2" type="ORF">Cch01nite_27640</name>
</gene>
<sequence length="557" mass="58326">MFESALAPPGDAGDAGCAGAVGSAEVLAARAVESLAHIETLARDALGLAGAERRGVLATLERVGGALTAARSAWLLAERDAGTSVVAGDPSFEASLARHGRTGLGAATRRVEQAQALAELPAIAVAVRTGALPGEHLEVIGRTLAGASGGVADALRSPDGQQAALRLARAHPAPGFRRALARWVAERDPDRVEDEYQAQRHARYLHVTVRPDGTRISGLVDAVAGERLRRALESTGEVPSDGRTPEQARADALDALASTVLSLPSTASGAAVRPHVSFLVREETFAALRRRRGGARAEGVAGDGAAGEGVVGEGVAGDGAAGEGVAGEVPPATLEDGTPVATSEIARVLCDCELTRIVVDAADEPVNLGRTARLYTGVQRRAVIARDRSCRWGDCDRAARWGEIHHIAWWDRDGGRTDVSNGVLLCSFHHHEVHRYDARIERLTRRPRRRHVDPGPALYRFVAPDGRILAEPRGELPDEVPLGRTPGSARARGVLQAVGQSPPVSTQYRRFGVPPSTSATSSSTPPQRSMVRAEATLSSSQVTSAAATPTDRATASD</sequence>
<protein>
    <submittedName>
        <fullName evidence="2">HNH endonuclease</fullName>
    </submittedName>
</protein>
<proteinExistence type="predicted"/>
<dbReference type="GO" id="GO:0004519">
    <property type="term" value="F:endonuclease activity"/>
    <property type="evidence" value="ECO:0007669"/>
    <property type="project" value="UniProtKB-KW"/>
</dbReference>
<keyword evidence="2" id="KW-0378">Hydrolase</keyword>
<feature type="compositionally biased region" description="Polar residues" evidence="1">
    <location>
        <begin position="536"/>
        <end position="557"/>
    </location>
</feature>
<reference evidence="2" key="1">
    <citation type="submission" date="2021-01" db="EMBL/GenBank/DDBJ databases">
        <title>Whole genome shotgun sequence of Cellulomonas chitinilytica NBRC 110799.</title>
        <authorList>
            <person name="Komaki H."/>
            <person name="Tamura T."/>
        </authorList>
    </citation>
    <scope>NUCLEOTIDE SEQUENCE</scope>
    <source>
        <strain evidence="2">NBRC 110799</strain>
    </source>
</reference>
<dbReference type="Proteomes" id="UP000632740">
    <property type="component" value="Unassembled WGS sequence"/>
</dbReference>
<dbReference type="CDD" id="cd00085">
    <property type="entry name" value="HNHc"/>
    <property type="match status" value="1"/>
</dbReference>
<keyword evidence="2" id="KW-0255">Endonuclease</keyword>
<feature type="region of interest" description="Disordered" evidence="1">
    <location>
        <begin position="499"/>
        <end position="557"/>
    </location>
</feature>
<name>A0A919TZR1_9CELL</name>
<dbReference type="InterPro" id="IPR003615">
    <property type="entry name" value="HNH_nuc"/>
</dbReference>
<keyword evidence="2" id="KW-0540">Nuclease</keyword>
<comment type="caution">
    <text evidence="2">The sequence shown here is derived from an EMBL/GenBank/DDBJ whole genome shotgun (WGS) entry which is preliminary data.</text>
</comment>
<accession>A0A919TZR1</accession>
<organism evidence="2 3">
    <name type="scientific">Cellulomonas chitinilytica</name>
    <dbReference type="NCBI Taxonomy" id="398759"/>
    <lineage>
        <taxon>Bacteria</taxon>
        <taxon>Bacillati</taxon>
        <taxon>Actinomycetota</taxon>
        <taxon>Actinomycetes</taxon>
        <taxon>Micrococcales</taxon>
        <taxon>Cellulomonadaceae</taxon>
        <taxon>Cellulomonas</taxon>
    </lineage>
</organism>
<dbReference type="EMBL" id="BONK01000009">
    <property type="protein sequence ID" value="GIG22040.1"/>
    <property type="molecule type" value="Genomic_DNA"/>
</dbReference>
<evidence type="ECO:0000313" key="3">
    <source>
        <dbReference type="Proteomes" id="UP000632740"/>
    </source>
</evidence>
<feature type="compositionally biased region" description="Low complexity" evidence="1">
    <location>
        <begin position="514"/>
        <end position="526"/>
    </location>
</feature>